<sequence>SFKSKRSDKIQKLINNNDNIQITSDERLRIILVLRNSLVEHLMKAKENQV</sequence>
<comment type="caution">
    <text evidence="1">The sequence shown here is derived from an EMBL/GenBank/DDBJ whole genome shotgun (WGS) entry which is preliminary data.</text>
</comment>
<organism evidence="1 2">
    <name type="scientific">Coccidioides immitis H538.4</name>
    <dbReference type="NCBI Taxonomy" id="396776"/>
    <lineage>
        <taxon>Eukaryota</taxon>
        <taxon>Fungi</taxon>
        <taxon>Dikarya</taxon>
        <taxon>Ascomycota</taxon>
        <taxon>Pezizomycotina</taxon>
        <taxon>Eurotiomycetes</taxon>
        <taxon>Eurotiomycetidae</taxon>
        <taxon>Onygenales</taxon>
        <taxon>Onygenaceae</taxon>
        <taxon>Coccidioides</taxon>
    </lineage>
</organism>
<protein>
    <submittedName>
        <fullName evidence="1">Uncharacterized protein</fullName>
    </submittedName>
</protein>
<proteinExistence type="predicted"/>
<feature type="non-terminal residue" evidence="1">
    <location>
        <position position="1"/>
    </location>
</feature>
<reference evidence="1 2" key="1">
    <citation type="journal article" date="2010" name="Genome Res.">
        <title>Population genomic sequencing of Coccidioides fungi reveals recent hybridization and transposon control.</title>
        <authorList>
            <person name="Neafsey D.E."/>
            <person name="Barker B.M."/>
            <person name="Sharpton T.J."/>
            <person name="Stajich J.E."/>
            <person name="Park D.J."/>
            <person name="Whiston E."/>
            <person name="Hung C.-Y."/>
            <person name="McMahan C."/>
            <person name="White J."/>
            <person name="Sykes S."/>
            <person name="Heiman D."/>
            <person name="Young S."/>
            <person name="Zeng Q."/>
            <person name="Abouelleil A."/>
            <person name="Aftuck L."/>
            <person name="Bessette D."/>
            <person name="Brown A."/>
            <person name="FitzGerald M."/>
            <person name="Lui A."/>
            <person name="Macdonald J.P."/>
            <person name="Priest M."/>
            <person name="Orbach M.J."/>
            <person name="Galgiani J.N."/>
            <person name="Kirkland T.N."/>
            <person name="Cole G.T."/>
            <person name="Birren B.W."/>
            <person name="Henn M.R."/>
            <person name="Taylor J.W."/>
            <person name="Rounsley S.D."/>
        </authorList>
    </citation>
    <scope>NUCLEOTIDE SEQUENCE [LARGE SCALE GENOMIC DNA]</scope>
    <source>
        <strain evidence="1 2">H538.4</strain>
    </source>
</reference>
<dbReference type="EMBL" id="AASO01004035">
    <property type="protein sequence ID" value="KMU82165.1"/>
    <property type="molecule type" value="Genomic_DNA"/>
</dbReference>
<dbReference type="VEuPathDB" id="FungiDB:CIHG_10559"/>
<dbReference type="AlphaFoldDB" id="A0A0P6Q861"/>
<evidence type="ECO:0000313" key="2">
    <source>
        <dbReference type="Proteomes" id="UP000054563"/>
    </source>
</evidence>
<evidence type="ECO:0000313" key="1">
    <source>
        <dbReference type="EMBL" id="KMU82165.1"/>
    </source>
</evidence>
<accession>A0A0P6Q861</accession>
<gene>
    <name evidence="1" type="ORF">CIHG_10559</name>
</gene>
<name>A0A0P6Q861_COCIT</name>
<dbReference type="Proteomes" id="UP000054563">
    <property type="component" value="Unassembled WGS sequence"/>
</dbReference>